<dbReference type="EMBL" id="BMGR01000015">
    <property type="protein sequence ID" value="GGG19046.1"/>
    <property type="molecule type" value="Genomic_DNA"/>
</dbReference>
<dbReference type="SUPFAM" id="SSF51905">
    <property type="entry name" value="FAD/NAD(P)-binding domain"/>
    <property type="match status" value="1"/>
</dbReference>
<dbReference type="Pfam" id="PF07992">
    <property type="entry name" value="Pyr_redox_2"/>
    <property type="match status" value="1"/>
</dbReference>
<comment type="cofactor">
    <cofactor evidence="1">
        <name>FAD</name>
        <dbReference type="ChEBI" id="CHEBI:57692"/>
    </cofactor>
</comment>
<dbReference type="PRINTS" id="PR00368">
    <property type="entry name" value="FADPNR"/>
</dbReference>
<evidence type="ECO:0000256" key="1">
    <source>
        <dbReference type="ARBA" id="ARBA00001974"/>
    </source>
</evidence>
<accession>A0A917LFS5</accession>
<keyword evidence="8" id="KW-1185">Reference proteome</keyword>
<dbReference type="PANTHER" id="PTHR43557:SF2">
    <property type="entry name" value="RIESKE DOMAIN-CONTAINING PROTEIN-RELATED"/>
    <property type="match status" value="1"/>
</dbReference>
<dbReference type="InterPro" id="IPR028202">
    <property type="entry name" value="Reductase_C"/>
</dbReference>
<keyword evidence="2" id="KW-0285">Flavoprotein</keyword>
<evidence type="ECO:0000313" key="7">
    <source>
        <dbReference type="EMBL" id="GGG19046.1"/>
    </source>
</evidence>
<dbReference type="RefSeq" id="WP_188532828.1">
    <property type="nucleotide sequence ID" value="NZ_BMGR01000015.1"/>
</dbReference>
<gene>
    <name evidence="7" type="ORF">GCM10010916_39850</name>
</gene>
<evidence type="ECO:0000313" key="8">
    <source>
        <dbReference type="Proteomes" id="UP000644756"/>
    </source>
</evidence>
<reference evidence="7" key="1">
    <citation type="journal article" date="2014" name="Int. J. Syst. Evol. Microbiol.">
        <title>Complete genome sequence of Corynebacterium casei LMG S-19264T (=DSM 44701T), isolated from a smear-ripened cheese.</title>
        <authorList>
            <consortium name="US DOE Joint Genome Institute (JGI-PGF)"/>
            <person name="Walter F."/>
            <person name="Albersmeier A."/>
            <person name="Kalinowski J."/>
            <person name="Ruckert C."/>
        </authorList>
    </citation>
    <scope>NUCLEOTIDE SEQUENCE</scope>
    <source>
        <strain evidence="7">CGMCC 1.12987</strain>
    </source>
</reference>
<dbReference type="SUPFAM" id="SSF55424">
    <property type="entry name" value="FAD/NAD-linked reductases, dimerisation (C-terminal) domain"/>
    <property type="match status" value="1"/>
</dbReference>
<dbReference type="InterPro" id="IPR023753">
    <property type="entry name" value="FAD/NAD-binding_dom"/>
</dbReference>
<keyword evidence="3" id="KW-0274">FAD</keyword>
<dbReference type="InterPro" id="IPR016156">
    <property type="entry name" value="FAD/NAD-linked_Rdtase_dimer_sf"/>
</dbReference>
<dbReference type="InterPro" id="IPR050446">
    <property type="entry name" value="FAD-oxidoreductase/Apoptosis"/>
</dbReference>
<evidence type="ECO:0000256" key="3">
    <source>
        <dbReference type="ARBA" id="ARBA00022827"/>
    </source>
</evidence>
<evidence type="ECO:0000256" key="2">
    <source>
        <dbReference type="ARBA" id="ARBA00022630"/>
    </source>
</evidence>
<dbReference type="InterPro" id="IPR036188">
    <property type="entry name" value="FAD/NAD-bd_sf"/>
</dbReference>
<evidence type="ECO:0000256" key="4">
    <source>
        <dbReference type="ARBA" id="ARBA00023002"/>
    </source>
</evidence>
<protein>
    <submittedName>
        <fullName evidence="7">Ferredoxin reductase</fullName>
    </submittedName>
</protein>
<dbReference type="Proteomes" id="UP000644756">
    <property type="component" value="Unassembled WGS sequence"/>
</dbReference>
<proteinExistence type="predicted"/>
<evidence type="ECO:0000259" key="5">
    <source>
        <dbReference type="Pfam" id="PF07992"/>
    </source>
</evidence>
<organism evidence="7 8">
    <name type="scientific">Paenibacillus abyssi</name>
    <dbReference type="NCBI Taxonomy" id="1340531"/>
    <lineage>
        <taxon>Bacteria</taxon>
        <taxon>Bacillati</taxon>
        <taxon>Bacillota</taxon>
        <taxon>Bacilli</taxon>
        <taxon>Bacillales</taxon>
        <taxon>Paenibacillaceae</taxon>
        <taxon>Paenibacillus</taxon>
    </lineage>
</organism>
<name>A0A917LFS5_9BACL</name>
<comment type="caution">
    <text evidence="7">The sequence shown here is derived from an EMBL/GenBank/DDBJ whole genome shotgun (WGS) entry which is preliminary data.</text>
</comment>
<dbReference type="Pfam" id="PF14759">
    <property type="entry name" value="Reductase_C"/>
    <property type="match status" value="1"/>
</dbReference>
<sequence length="414" mass="45267">MTDIGMVIIGAGEAGARAAVQLREEGWSGPITLIGEERLSPYERPPLSKGTLLDKDEPAPVWILNEERLAQHDITFISGCGAVDIDRERRTVLLEDGRLIPYFRLLLTTGARPRKYKLEGSEDADVLYLRTYADAMKLRDRLHSGMHVAVIGGGFIGLEVTASAIERGCTVSLIELGPRILSRGVPKEIADVVEARHRKAGVDFKFGVPIEKITKNGERQTIVLADGSTIECNAIIIGIGAIPESSLAEKCGLEIDNGIRVDEMLRTSDPFIYAAGDCCSFPHPFYGGRRIRLEAWRNAQDQGTLAAHNMMGADKVYKAVPWFWSDQYELTLQVTGLTDAGETIVSRDIGEEGRFYFHLAGDGSLVAASAIGPISKIAKDIRFSEMLIHQGARPDPEALANPDVKLRSLAMVVQ</sequence>
<dbReference type="GO" id="GO:0016651">
    <property type="term" value="F:oxidoreductase activity, acting on NAD(P)H"/>
    <property type="evidence" value="ECO:0007669"/>
    <property type="project" value="TreeGrafter"/>
</dbReference>
<feature type="domain" description="FAD/NAD(P)-binding" evidence="5">
    <location>
        <begin position="6"/>
        <end position="303"/>
    </location>
</feature>
<dbReference type="Gene3D" id="3.30.390.30">
    <property type="match status" value="1"/>
</dbReference>
<dbReference type="PANTHER" id="PTHR43557">
    <property type="entry name" value="APOPTOSIS-INDUCING FACTOR 1"/>
    <property type="match status" value="1"/>
</dbReference>
<feature type="domain" description="Reductase C-terminal" evidence="6">
    <location>
        <begin position="322"/>
        <end position="410"/>
    </location>
</feature>
<dbReference type="GO" id="GO:0005737">
    <property type="term" value="C:cytoplasm"/>
    <property type="evidence" value="ECO:0007669"/>
    <property type="project" value="TreeGrafter"/>
</dbReference>
<dbReference type="AlphaFoldDB" id="A0A917LFS5"/>
<dbReference type="PRINTS" id="PR00411">
    <property type="entry name" value="PNDRDTASEI"/>
</dbReference>
<evidence type="ECO:0000259" key="6">
    <source>
        <dbReference type="Pfam" id="PF14759"/>
    </source>
</evidence>
<keyword evidence="4" id="KW-0560">Oxidoreductase</keyword>
<reference evidence="7" key="2">
    <citation type="submission" date="2020-09" db="EMBL/GenBank/DDBJ databases">
        <authorList>
            <person name="Sun Q."/>
            <person name="Zhou Y."/>
        </authorList>
    </citation>
    <scope>NUCLEOTIDE SEQUENCE</scope>
    <source>
        <strain evidence="7">CGMCC 1.12987</strain>
    </source>
</reference>
<dbReference type="Gene3D" id="3.50.50.60">
    <property type="entry name" value="FAD/NAD(P)-binding domain"/>
    <property type="match status" value="2"/>
</dbReference>